<dbReference type="GO" id="GO:0019843">
    <property type="term" value="F:rRNA binding"/>
    <property type="evidence" value="ECO:0007669"/>
    <property type="project" value="UniProtKB-KW"/>
</dbReference>
<feature type="binding site" evidence="7">
    <location>
        <position position="16"/>
    </location>
    <ligand>
        <name>Zn(2+)</name>
        <dbReference type="ChEBI" id="CHEBI:29105"/>
    </ligand>
</feature>
<sequence length="73" mass="8255">MKEGIHPKYFEVVATCVCGASVQMGSTKNQIRVEICSSCHPFYTGQQKIVDTEGRVDRFVKRYKLDKDKAAVK</sequence>
<keyword evidence="4 7" id="KW-0689">Ribosomal protein</keyword>
<reference evidence="8" key="1">
    <citation type="submission" date="2021-02" db="EMBL/GenBank/DDBJ databases">
        <title>Genome-Resolved Metagenomics of a Microbial Community Performing Photosynthetic Biological Nutrient Removal.</title>
        <authorList>
            <person name="Mcdaniel E.A."/>
        </authorList>
    </citation>
    <scope>NUCLEOTIDE SEQUENCE</scope>
    <source>
        <strain evidence="8">UWPOB_OBS1</strain>
    </source>
</reference>
<keyword evidence="7" id="KW-0479">Metal-binding</keyword>
<evidence type="ECO:0000313" key="8">
    <source>
        <dbReference type="EMBL" id="MBN8659420.1"/>
    </source>
</evidence>
<dbReference type="InterPro" id="IPR042105">
    <property type="entry name" value="Ribosomal_bL31_sf"/>
</dbReference>
<feature type="binding site" evidence="7">
    <location>
        <position position="36"/>
    </location>
    <ligand>
        <name>Zn(2+)</name>
        <dbReference type="ChEBI" id="CHEBI:29105"/>
    </ligand>
</feature>
<dbReference type="PRINTS" id="PR01249">
    <property type="entry name" value="RIBOSOMALL31"/>
</dbReference>
<dbReference type="PANTHER" id="PTHR33280">
    <property type="entry name" value="50S RIBOSOMAL PROTEIN L31, CHLOROPLASTIC"/>
    <property type="match status" value="1"/>
</dbReference>
<evidence type="ECO:0000256" key="1">
    <source>
        <dbReference type="ARBA" id="ARBA00009296"/>
    </source>
</evidence>
<dbReference type="SUPFAM" id="SSF143800">
    <property type="entry name" value="L28p-like"/>
    <property type="match status" value="1"/>
</dbReference>
<comment type="cofactor">
    <cofactor evidence="7">
        <name>Zn(2+)</name>
        <dbReference type="ChEBI" id="CHEBI:29105"/>
    </cofactor>
    <text evidence="7">Binds 1 zinc ion per subunit.</text>
</comment>
<comment type="similarity">
    <text evidence="1 7">Belongs to the bacterial ribosomal protein bL31 family. Type A subfamily.</text>
</comment>
<feature type="binding site" evidence="7">
    <location>
        <position position="39"/>
    </location>
    <ligand>
        <name>Zn(2+)</name>
        <dbReference type="ChEBI" id="CHEBI:29105"/>
    </ligand>
</feature>
<evidence type="ECO:0000256" key="5">
    <source>
        <dbReference type="ARBA" id="ARBA00023274"/>
    </source>
</evidence>
<evidence type="ECO:0000313" key="9">
    <source>
        <dbReference type="Proteomes" id="UP000664277"/>
    </source>
</evidence>
<comment type="subunit">
    <text evidence="7">Part of the 50S ribosomal subunit.</text>
</comment>
<dbReference type="EMBL" id="JAFLCK010000003">
    <property type="protein sequence ID" value="MBN8659420.1"/>
    <property type="molecule type" value="Genomic_DNA"/>
</dbReference>
<dbReference type="PROSITE" id="PS01143">
    <property type="entry name" value="RIBOSOMAL_L31"/>
    <property type="match status" value="1"/>
</dbReference>
<proteinExistence type="inferred from homology"/>
<evidence type="ECO:0000256" key="3">
    <source>
        <dbReference type="ARBA" id="ARBA00022884"/>
    </source>
</evidence>
<dbReference type="HAMAP" id="MF_00501">
    <property type="entry name" value="Ribosomal_bL31_1"/>
    <property type="match status" value="1"/>
</dbReference>
<name>A0A8J7TL33_9BACT</name>
<dbReference type="NCBIfam" id="TIGR00105">
    <property type="entry name" value="L31"/>
    <property type="match status" value="1"/>
</dbReference>
<dbReference type="Gene3D" id="4.10.830.30">
    <property type="entry name" value="Ribosomal protein L31"/>
    <property type="match status" value="1"/>
</dbReference>
<comment type="caution">
    <text evidence="8">The sequence shown here is derived from an EMBL/GenBank/DDBJ whole genome shotgun (WGS) entry which is preliminary data.</text>
</comment>
<gene>
    <name evidence="7 8" type="primary">rpmE</name>
    <name evidence="8" type="ORF">J0M35_03585</name>
</gene>
<dbReference type="PANTHER" id="PTHR33280:SF1">
    <property type="entry name" value="LARGE RIBOSOMAL SUBUNIT PROTEIN BL31C"/>
    <property type="match status" value="1"/>
</dbReference>
<dbReference type="GO" id="GO:0005840">
    <property type="term" value="C:ribosome"/>
    <property type="evidence" value="ECO:0007669"/>
    <property type="project" value="UniProtKB-KW"/>
</dbReference>
<keyword evidence="2 7" id="KW-0699">rRNA-binding</keyword>
<evidence type="ECO:0000256" key="7">
    <source>
        <dbReference type="HAMAP-Rule" id="MF_00501"/>
    </source>
</evidence>
<dbReference type="AlphaFoldDB" id="A0A8J7TL33"/>
<dbReference type="GO" id="GO:1990904">
    <property type="term" value="C:ribonucleoprotein complex"/>
    <property type="evidence" value="ECO:0007669"/>
    <property type="project" value="UniProtKB-KW"/>
</dbReference>
<dbReference type="GO" id="GO:0046872">
    <property type="term" value="F:metal ion binding"/>
    <property type="evidence" value="ECO:0007669"/>
    <property type="project" value="UniProtKB-KW"/>
</dbReference>
<dbReference type="Proteomes" id="UP000664277">
    <property type="component" value="Unassembled WGS sequence"/>
</dbReference>
<comment type="function">
    <text evidence="7">Binds the 23S rRNA.</text>
</comment>
<evidence type="ECO:0000256" key="6">
    <source>
        <dbReference type="ARBA" id="ARBA00035687"/>
    </source>
</evidence>
<dbReference type="GO" id="GO:0006412">
    <property type="term" value="P:translation"/>
    <property type="evidence" value="ECO:0007669"/>
    <property type="project" value="UniProtKB-UniRule"/>
</dbReference>
<dbReference type="InterPro" id="IPR034704">
    <property type="entry name" value="Ribosomal_bL28/bL31-like_sf"/>
</dbReference>
<accession>A0A8J7TL33</accession>
<keyword evidence="7" id="KW-0862">Zinc</keyword>
<dbReference type="InterPro" id="IPR002150">
    <property type="entry name" value="Ribosomal_bL31"/>
</dbReference>
<dbReference type="InterPro" id="IPR027491">
    <property type="entry name" value="Ribosomal_bL31_A"/>
</dbReference>
<evidence type="ECO:0000256" key="2">
    <source>
        <dbReference type="ARBA" id="ARBA00022730"/>
    </source>
</evidence>
<protein>
    <recommendedName>
        <fullName evidence="6 7">Large ribosomal subunit protein bL31</fullName>
    </recommendedName>
</protein>
<evidence type="ECO:0000256" key="4">
    <source>
        <dbReference type="ARBA" id="ARBA00022980"/>
    </source>
</evidence>
<organism evidence="8 9">
    <name type="scientific">Candidatus Obscuribacter phosphatis</name>
    <dbReference type="NCBI Taxonomy" id="1906157"/>
    <lineage>
        <taxon>Bacteria</taxon>
        <taxon>Bacillati</taxon>
        <taxon>Candidatus Melainabacteria</taxon>
        <taxon>Candidatus Obscuribacterales</taxon>
        <taxon>Candidatus Obscuribacteraceae</taxon>
        <taxon>Candidatus Obscuribacter</taxon>
    </lineage>
</organism>
<dbReference type="NCBIfam" id="NF000612">
    <property type="entry name" value="PRK00019.1"/>
    <property type="match status" value="1"/>
</dbReference>
<feature type="binding site" evidence="7">
    <location>
        <position position="18"/>
    </location>
    <ligand>
        <name>Zn(2+)</name>
        <dbReference type="ChEBI" id="CHEBI:29105"/>
    </ligand>
</feature>
<dbReference type="GO" id="GO:0003735">
    <property type="term" value="F:structural constituent of ribosome"/>
    <property type="evidence" value="ECO:0007669"/>
    <property type="project" value="InterPro"/>
</dbReference>
<dbReference type="Pfam" id="PF01197">
    <property type="entry name" value="Ribosomal_L31"/>
    <property type="match status" value="1"/>
</dbReference>
<dbReference type="NCBIfam" id="NF001809">
    <property type="entry name" value="PRK00528.1"/>
    <property type="match status" value="1"/>
</dbReference>
<keyword evidence="5 7" id="KW-0687">Ribonucleoprotein</keyword>
<keyword evidence="3 7" id="KW-0694">RNA-binding</keyword>